<feature type="transmembrane region" description="Helical" evidence="5">
    <location>
        <begin position="221"/>
        <end position="253"/>
    </location>
</feature>
<keyword evidence="8" id="KW-1185">Reference proteome</keyword>
<feature type="transmembrane region" description="Helical" evidence="5">
    <location>
        <begin position="259"/>
        <end position="282"/>
    </location>
</feature>
<keyword evidence="2 5" id="KW-0812">Transmembrane</keyword>
<keyword evidence="4 5" id="KW-0472">Membrane</keyword>
<feature type="transmembrane region" description="Helical" evidence="5">
    <location>
        <begin position="67"/>
        <end position="86"/>
    </location>
</feature>
<dbReference type="Pfam" id="PF04932">
    <property type="entry name" value="Wzy_C"/>
    <property type="match status" value="1"/>
</dbReference>
<keyword evidence="7" id="KW-0436">Ligase</keyword>
<feature type="transmembrane region" description="Helical" evidence="5">
    <location>
        <begin position="37"/>
        <end position="55"/>
    </location>
</feature>
<proteinExistence type="predicted"/>
<evidence type="ECO:0000259" key="6">
    <source>
        <dbReference type="Pfam" id="PF04932"/>
    </source>
</evidence>
<evidence type="ECO:0000256" key="4">
    <source>
        <dbReference type="ARBA" id="ARBA00023136"/>
    </source>
</evidence>
<evidence type="ECO:0000256" key="1">
    <source>
        <dbReference type="ARBA" id="ARBA00004141"/>
    </source>
</evidence>
<evidence type="ECO:0000313" key="8">
    <source>
        <dbReference type="Proteomes" id="UP001556170"/>
    </source>
</evidence>
<comment type="subcellular location">
    <subcellularLocation>
        <location evidence="1">Membrane</location>
        <topology evidence="1">Multi-pass membrane protein</topology>
    </subcellularLocation>
</comment>
<evidence type="ECO:0000313" key="7">
    <source>
        <dbReference type="EMBL" id="MEW9625182.1"/>
    </source>
</evidence>
<feature type="transmembrane region" description="Helical" evidence="5">
    <location>
        <begin position="98"/>
        <end position="120"/>
    </location>
</feature>
<feature type="transmembrane region" description="Helical" evidence="5">
    <location>
        <begin position="364"/>
        <end position="381"/>
    </location>
</feature>
<dbReference type="PANTHER" id="PTHR37422:SF13">
    <property type="entry name" value="LIPOPOLYSACCHARIDE BIOSYNTHESIS PROTEIN PA4999-RELATED"/>
    <property type="match status" value="1"/>
</dbReference>
<feature type="transmembrane region" description="Helical" evidence="5">
    <location>
        <begin position="187"/>
        <end position="209"/>
    </location>
</feature>
<evidence type="ECO:0000256" key="2">
    <source>
        <dbReference type="ARBA" id="ARBA00022692"/>
    </source>
</evidence>
<reference evidence="7 8" key="1">
    <citation type="submission" date="2024-06" db="EMBL/GenBank/DDBJ databases">
        <authorList>
            <person name="Woo H."/>
        </authorList>
    </citation>
    <scope>NUCLEOTIDE SEQUENCE [LARGE SCALE GENOMIC DNA]</scope>
    <source>
        <strain evidence="7 8">S2-g</strain>
    </source>
</reference>
<dbReference type="EMBL" id="JBFOHL010000011">
    <property type="protein sequence ID" value="MEW9625182.1"/>
    <property type="molecule type" value="Genomic_DNA"/>
</dbReference>
<evidence type="ECO:0000256" key="3">
    <source>
        <dbReference type="ARBA" id="ARBA00022989"/>
    </source>
</evidence>
<sequence>MGHEKHNIPLLQGLPPVAPRPLPGVVDAPVFFRRRGFWEGVLGVGLVWMMLGLVAMPSGVSFNPGKLYQGSLIVLLYLPAWCLALSRRATIWKGLLPLPAFRVFLLLLAWAALSLLWAHSRHPGDELSRLLSVLAFLLAWPIWLGDDERRGHRMLLLAGLGIALFAGGYCVQYLHHPPEDGRIVGEGVIATANYAAAVMGAACLWLALLPVADRRVSALRWLALPVLLTFIALTGSRSVWLALALCAVFTPLWHPGRAARWLAGVTLVVVLASCIWPLPVLVERGASLRPELFGQSVHLIARHPWLGLGQNVPFTLTVAGVDYTHSHNVLTQTTIELGLPGLLLVVVLWLMTAWLGWRHRRRMTGRLVLALWVYASVVLQFDMPQLLDSPRPSWLLVWLPLALALWLELRARADAADAPRLH</sequence>
<dbReference type="RefSeq" id="WP_367845471.1">
    <property type="nucleotide sequence ID" value="NZ_JBFOHL010000011.1"/>
</dbReference>
<feature type="transmembrane region" description="Helical" evidence="5">
    <location>
        <begin position="155"/>
        <end position="175"/>
    </location>
</feature>
<accession>A0ABV3QRG7</accession>
<feature type="transmembrane region" description="Helical" evidence="5">
    <location>
        <begin position="126"/>
        <end position="143"/>
    </location>
</feature>
<dbReference type="InterPro" id="IPR051533">
    <property type="entry name" value="WaaL-like"/>
</dbReference>
<feature type="transmembrane region" description="Helical" evidence="5">
    <location>
        <begin position="393"/>
        <end position="411"/>
    </location>
</feature>
<organism evidence="7 8">
    <name type="scientific">Rhodanobacter geophilus</name>
    <dbReference type="NCBI Taxonomy" id="3162488"/>
    <lineage>
        <taxon>Bacteria</taxon>
        <taxon>Pseudomonadati</taxon>
        <taxon>Pseudomonadota</taxon>
        <taxon>Gammaproteobacteria</taxon>
        <taxon>Lysobacterales</taxon>
        <taxon>Rhodanobacteraceae</taxon>
        <taxon>Rhodanobacter</taxon>
    </lineage>
</organism>
<dbReference type="InterPro" id="IPR007016">
    <property type="entry name" value="O-antigen_ligase-rel_domated"/>
</dbReference>
<keyword evidence="3 5" id="KW-1133">Transmembrane helix</keyword>
<dbReference type="PANTHER" id="PTHR37422">
    <property type="entry name" value="TEICHURONIC ACID BIOSYNTHESIS PROTEIN TUAE"/>
    <property type="match status" value="1"/>
</dbReference>
<gene>
    <name evidence="7" type="ORF">ABQJ56_13210</name>
</gene>
<comment type="caution">
    <text evidence="7">The sequence shown here is derived from an EMBL/GenBank/DDBJ whole genome shotgun (WGS) entry which is preliminary data.</text>
</comment>
<feature type="domain" description="O-antigen ligase-related" evidence="6">
    <location>
        <begin position="226"/>
        <end position="345"/>
    </location>
</feature>
<dbReference type="Proteomes" id="UP001556170">
    <property type="component" value="Unassembled WGS sequence"/>
</dbReference>
<evidence type="ECO:0000256" key="5">
    <source>
        <dbReference type="SAM" id="Phobius"/>
    </source>
</evidence>
<protein>
    <submittedName>
        <fullName evidence="7">O-antigen ligase family protein</fullName>
    </submittedName>
</protein>
<feature type="transmembrane region" description="Helical" evidence="5">
    <location>
        <begin position="337"/>
        <end position="357"/>
    </location>
</feature>
<dbReference type="GO" id="GO:0016874">
    <property type="term" value="F:ligase activity"/>
    <property type="evidence" value="ECO:0007669"/>
    <property type="project" value="UniProtKB-KW"/>
</dbReference>
<name>A0ABV3QRG7_9GAMM</name>